<name>A0A845LXC0_9RHOB</name>
<keyword evidence="1" id="KW-0732">Signal</keyword>
<feature type="chain" id="PRO_5032503495" evidence="1">
    <location>
        <begin position="22"/>
        <end position="119"/>
    </location>
</feature>
<dbReference type="Proteomes" id="UP000467322">
    <property type="component" value="Unassembled WGS sequence"/>
</dbReference>
<evidence type="ECO:0000313" key="3">
    <source>
        <dbReference type="Proteomes" id="UP000467322"/>
    </source>
</evidence>
<comment type="caution">
    <text evidence="2">The sequence shown here is derived from an EMBL/GenBank/DDBJ whole genome shotgun (WGS) entry which is preliminary data.</text>
</comment>
<protein>
    <submittedName>
        <fullName evidence="2">Uncharacterized protein</fullName>
    </submittedName>
</protein>
<accession>A0A845LXC0</accession>
<keyword evidence="3" id="KW-1185">Reference proteome</keyword>
<proteinExistence type="predicted"/>
<organism evidence="2 3">
    <name type="scientific">Maritimibacter harenae</name>
    <dbReference type="NCBI Taxonomy" id="2606218"/>
    <lineage>
        <taxon>Bacteria</taxon>
        <taxon>Pseudomonadati</taxon>
        <taxon>Pseudomonadota</taxon>
        <taxon>Alphaproteobacteria</taxon>
        <taxon>Rhodobacterales</taxon>
        <taxon>Roseobacteraceae</taxon>
        <taxon>Maritimibacter</taxon>
    </lineage>
</organism>
<gene>
    <name evidence="2" type="ORF">GQE99_00080</name>
</gene>
<sequence>MTRIVQLAALALLAATAGSPAQDRTAAPYAPIEVSPLGWHATPAPYIPLTEKQIAARKRAQMILEARAIAKDRVVLGYLLVQPLGGSHMADVPGVASYPPAIVGPQRDAAESTKVVSLN</sequence>
<dbReference type="AlphaFoldDB" id="A0A845LXC0"/>
<dbReference type="RefSeq" id="WP_161349553.1">
    <property type="nucleotide sequence ID" value="NZ_WTUX01000001.1"/>
</dbReference>
<feature type="signal peptide" evidence="1">
    <location>
        <begin position="1"/>
        <end position="21"/>
    </location>
</feature>
<evidence type="ECO:0000313" key="2">
    <source>
        <dbReference type="EMBL" id="MZR11429.1"/>
    </source>
</evidence>
<dbReference type="EMBL" id="WTUX01000001">
    <property type="protein sequence ID" value="MZR11429.1"/>
    <property type="molecule type" value="Genomic_DNA"/>
</dbReference>
<evidence type="ECO:0000256" key="1">
    <source>
        <dbReference type="SAM" id="SignalP"/>
    </source>
</evidence>
<reference evidence="2 3" key="1">
    <citation type="submission" date="2019-12" db="EMBL/GenBank/DDBJ databases">
        <title>Maritimibacter sp. nov. sp. isolated from sea sand.</title>
        <authorList>
            <person name="Kim J."/>
            <person name="Jeong S.E."/>
            <person name="Jung H.S."/>
            <person name="Jeon C.O."/>
        </authorList>
    </citation>
    <scope>NUCLEOTIDE SEQUENCE [LARGE SCALE GENOMIC DNA]</scope>
    <source>
        <strain evidence="2 3">DP07</strain>
    </source>
</reference>